<sequence>MRTLLVTGGGGSGRTTVAAATALAAARRGHRTLLLGAGPPGALEALFDGGRGPGGGAPEDGGARPREAAPGLWLARTDSGAAFRARAVALQERARSALDLLGADPLDDDELAEPPGADALALLGALRAAHAPAGTGGAAYDLLVVDMPPAEQAVRTLALPELVRRWLRRLLPPERQAARALRPVLAQLAGVPMPARSLYEGAGRLDRELAAVQAVIESPGTSVRLVADPGRAAARALREARAGLALHGLAVDAVVVNRLLPASSADPWLADLAARQREAAEAIAAECREGAAAVPVHGLPHLGREPEGPGDLEKLAGLLPGGPEEVGARAGGTGAGAPWTVEDRLAADGVLLWRLPLPGASRDSLALVRRGEEVVVTAGPFRRALPLPPALRRCTVTGARLADGELSVRFEPEPGLWPVRG</sequence>
<dbReference type="Gene3D" id="2.60.40.790">
    <property type="match status" value="1"/>
</dbReference>
<dbReference type="Proteomes" id="UP001597365">
    <property type="component" value="Unassembled WGS sequence"/>
</dbReference>
<dbReference type="EMBL" id="JBHUFU010000032">
    <property type="protein sequence ID" value="MFD1833360.1"/>
    <property type="molecule type" value="Genomic_DNA"/>
</dbReference>
<feature type="region of interest" description="Disordered" evidence="2">
    <location>
        <begin position="46"/>
        <end position="67"/>
    </location>
</feature>
<dbReference type="SUPFAM" id="SSF52540">
    <property type="entry name" value="P-loop containing nucleoside triphosphate hydrolases"/>
    <property type="match status" value="1"/>
</dbReference>
<dbReference type="Pfam" id="PF02374">
    <property type="entry name" value="ArsA_ATPase"/>
    <property type="match status" value="1"/>
</dbReference>
<dbReference type="InterPro" id="IPR016300">
    <property type="entry name" value="ATPase_ArsA/GET3"/>
</dbReference>
<protein>
    <submittedName>
        <fullName evidence="5">ArsA-related P-loop ATPase</fullName>
    </submittedName>
</protein>
<evidence type="ECO:0000313" key="6">
    <source>
        <dbReference type="Proteomes" id="UP001597365"/>
    </source>
</evidence>
<dbReference type="PANTHER" id="PTHR10803">
    <property type="entry name" value="ARSENICAL PUMP-DRIVING ATPASE ARSENITE-TRANSLOCATING ATPASE"/>
    <property type="match status" value="1"/>
</dbReference>
<feature type="domain" description="ArsA HSP20-like" evidence="4">
    <location>
        <begin position="352"/>
        <end position="410"/>
    </location>
</feature>
<evidence type="ECO:0000256" key="2">
    <source>
        <dbReference type="SAM" id="MobiDB-lite"/>
    </source>
</evidence>
<comment type="similarity">
    <text evidence="1">Belongs to the arsA ATPase family.</text>
</comment>
<gene>
    <name evidence="5" type="ORF">ACFSJS_27540</name>
</gene>
<accession>A0ABW4PTB4</accession>
<dbReference type="InterPro" id="IPR040612">
    <property type="entry name" value="ArsA_HSP20-like"/>
</dbReference>
<feature type="domain" description="ArsA/GET3 Anion-transporting ATPase-like" evidence="3">
    <location>
        <begin position="1"/>
        <end position="319"/>
    </location>
</feature>
<reference evidence="6" key="1">
    <citation type="journal article" date="2019" name="Int. J. Syst. Evol. Microbiol.">
        <title>The Global Catalogue of Microorganisms (GCM) 10K type strain sequencing project: providing services to taxonomists for standard genome sequencing and annotation.</title>
        <authorList>
            <consortium name="The Broad Institute Genomics Platform"/>
            <consortium name="The Broad Institute Genome Sequencing Center for Infectious Disease"/>
            <person name="Wu L."/>
            <person name="Ma J."/>
        </authorList>
    </citation>
    <scope>NUCLEOTIDE SEQUENCE [LARGE SCALE GENOMIC DNA]</scope>
    <source>
        <strain evidence="6">CGMCC 4.7455</strain>
    </source>
</reference>
<dbReference type="InterPro" id="IPR025723">
    <property type="entry name" value="ArsA/GET3_ATPase-like"/>
</dbReference>
<evidence type="ECO:0000256" key="1">
    <source>
        <dbReference type="ARBA" id="ARBA00011040"/>
    </source>
</evidence>
<dbReference type="InterPro" id="IPR008978">
    <property type="entry name" value="HSP20-like_chaperone"/>
</dbReference>
<evidence type="ECO:0000259" key="4">
    <source>
        <dbReference type="Pfam" id="PF17886"/>
    </source>
</evidence>
<comment type="caution">
    <text evidence="5">The sequence shown here is derived from an EMBL/GenBank/DDBJ whole genome shotgun (WGS) entry which is preliminary data.</text>
</comment>
<dbReference type="Pfam" id="PF17886">
    <property type="entry name" value="ArsA_HSP20"/>
    <property type="match status" value="1"/>
</dbReference>
<proteinExistence type="inferred from homology"/>
<dbReference type="RefSeq" id="WP_380905151.1">
    <property type="nucleotide sequence ID" value="NZ_JBHUFU010000032.1"/>
</dbReference>
<dbReference type="Gene3D" id="3.40.50.300">
    <property type="entry name" value="P-loop containing nucleotide triphosphate hydrolases"/>
    <property type="match status" value="1"/>
</dbReference>
<organism evidence="5 6">
    <name type="scientific">Streptomyces desertarenae</name>
    <dbReference type="NCBI Taxonomy" id="2666184"/>
    <lineage>
        <taxon>Bacteria</taxon>
        <taxon>Bacillati</taxon>
        <taxon>Actinomycetota</taxon>
        <taxon>Actinomycetes</taxon>
        <taxon>Kitasatosporales</taxon>
        <taxon>Streptomycetaceae</taxon>
        <taxon>Streptomyces</taxon>
    </lineage>
</organism>
<keyword evidence="6" id="KW-1185">Reference proteome</keyword>
<evidence type="ECO:0000313" key="5">
    <source>
        <dbReference type="EMBL" id="MFD1833360.1"/>
    </source>
</evidence>
<evidence type="ECO:0000259" key="3">
    <source>
        <dbReference type="Pfam" id="PF02374"/>
    </source>
</evidence>
<dbReference type="PANTHER" id="PTHR10803:SF3">
    <property type="entry name" value="ATPASE GET3"/>
    <property type="match status" value="1"/>
</dbReference>
<feature type="compositionally biased region" description="Gly residues" evidence="2">
    <location>
        <begin position="49"/>
        <end position="59"/>
    </location>
</feature>
<dbReference type="InterPro" id="IPR027417">
    <property type="entry name" value="P-loop_NTPase"/>
</dbReference>
<name>A0ABW4PTB4_9ACTN</name>